<keyword evidence="2" id="KW-1185">Reference proteome</keyword>
<reference evidence="1 2" key="1">
    <citation type="submission" date="2015-10" db="EMBL/GenBank/DDBJ databases">
        <title>Genome analyses suggest a sexual origin of heterokaryosis in a supposedly ancient asexual fungus.</title>
        <authorList>
            <person name="Ropars J."/>
            <person name="Sedzielewska K."/>
            <person name="Noel J."/>
            <person name="Charron P."/>
            <person name="Farinelli L."/>
            <person name="Marton T."/>
            <person name="Kruger M."/>
            <person name="Pelin A."/>
            <person name="Brachmann A."/>
            <person name="Corradi N."/>
        </authorList>
    </citation>
    <scope>NUCLEOTIDE SEQUENCE [LARGE SCALE GENOMIC DNA]</scope>
    <source>
        <strain evidence="1 2">A4</strain>
    </source>
</reference>
<gene>
    <name evidence="1" type="ORF">RhiirA4_451932</name>
</gene>
<evidence type="ECO:0000313" key="2">
    <source>
        <dbReference type="Proteomes" id="UP000234323"/>
    </source>
</evidence>
<accession>A0A2I1FWU4</accession>
<organism evidence="1 2">
    <name type="scientific">Rhizophagus irregularis</name>
    <dbReference type="NCBI Taxonomy" id="588596"/>
    <lineage>
        <taxon>Eukaryota</taxon>
        <taxon>Fungi</taxon>
        <taxon>Fungi incertae sedis</taxon>
        <taxon>Mucoromycota</taxon>
        <taxon>Glomeromycotina</taxon>
        <taxon>Glomeromycetes</taxon>
        <taxon>Glomerales</taxon>
        <taxon>Glomeraceae</taxon>
        <taxon>Rhizophagus</taxon>
    </lineage>
</organism>
<dbReference type="AlphaFoldDB" id="A0A2I1FWU4"/>
<dbReference type="EMBL" id="LLXI01000042">
    <property type="protein sequence ID" value="PKY38852.1"/>
    <property type="molecule type" value="Genomic_DNA"/>
</dbReference>
<dbReference type="InterPro" id="IPR011009">
    <property type="entry name" value="Kinase-like_dom_sf"/>
</dbReference>
<evidence type="ECO:0000313" key="1">
    <source>
        <dbReference type="EMBL" id="PKY38852.1"/>
    </source>
</evidence>
<dbReference type="Proteomes" id="UP000234323">
    <property type="component" value="Unassembled WGS sequence"/>
</dbReference>
<comment type="caution">
    <text evidence="1">The sequence shown here is derived from an EMBL/GenBank/DDBJ whole genome shotgun (WGS) entry which is preliminary data.</text>
</comment>
<protein>
    <submittedName>
        <fullName evidence="1">Uncharacterized protein</fullName>
    </submittedName>
</protein>
<dbReference type="SUPFAM" id="SSF56112">
    <property type="entry name" value="Protein kinase-like (PK-like)"/>
    <property type="match status" value="1"/>
</dbReference>
<proteinExistence type="predicted"/>
<sequence>MIYCVLRVAIYRSCTVRSILLVSSYCFTYSWYMKTEYVVQIKTYHKCLHSASLVETFGITKDSTSNYMIVMKYYENGDLYQMNILIVQMEFFRNLLIEDEKISTGARIGDVGLYGPCDYHEDNNNSAGKRPWYDRAHDHYSAKSICVEITEDTPKFYAELMQKC</sequence>
<name>A0A2I1FWU4_9GLOM</name>